<dbReference type="PANTHER" id="PTHR42973">
    <property type="entry name" value="BINDING OXIDOREDUCTASE, PUTATIVE (AFU_ORTHOLOGUE AFUA_1G17690)-RELATED"/>
    <property type="match status" value="1"/>
</dbReference>
<feature type="domain" description="FAD-binding PCMH-type" evidence="6">
    <location>
        <begin position="1"/>
        <end position="88"/>
    </location>
</feature>
<organism evidence="7 8">
    <name type="scientific">Agromyces binzhouensis</name>
    <dbReference type="NCBI Taxonomy" id="1817495"/>
    <lineage>
        <taxon>Bacteria</taxon>
        <taxon>Bacillati</taxon>
        <taxon>Actinomycetota</taxon>
        <taxon>Actinomycetes</taxon>
        <taxon>Micrococcales</taxon>
        <taxon>Microbacteriaceae</taxon>
        <taxon>Agromyces</taxon>
    </lineage>
</organism>
<feature type="non-terminal residue" evidence="7">
    <location>
        <position position="1"/>
    </location>
</feature>
<evidence type="ECO:0000313" key="7">
    <source>
        <dbReference type="EMBL" id="RXZ42409.1"/>
    </source>
</evidence>
<keyword evidence="8" id="KW-1185">Reference proteome</keyword>
<evidence type="ECO:0000256" key="3">
    <source>
        <dbReference type="ARBA" id="ARBA00022630"/>
    </source>
</evidence>
<name>A0A4Q2J916_9MICO</name>
<dbReference type="AlphaFoldDB" id="A0A4Q2J916"/>
<dbReference type="PANTHER" id="PTHR42973:SF39">
    <property type="entry name" value="FAD-BINDING PCMH-TYPE DOMAIN-CONTAINING PROTEIN"/>
    <property type="match status" value="1"/>
</dbReference>
<comment type="cofactor">
    <cofactor evidence="1">
        <name>FAD</name>
        <dbReference type="ChEBI" id="CHEBI:57692"/>
    </cofactor>
</comment>
<evidence type="ECO:0000256" key="5">
    <source>
        <dbReference type="ARBA" id="ARBA00023002"/>
    </source>
</evidence>
<comment type="caution">
    <text evidence="7">The sequence shown here is derived from an EMBL/GenBank/DDBJ whole genome shotgun (WGS) entry which is preliminary data.</text>
</comment>
<dbReference type="InterPro" id="IPR050416">
    <property type="entry name" value="FAD-linked_Oxidoreductase"/>
</dbReference>
<dbReference type="SUPFAM" id="SSF56176">
    <property type="entry name" value="FAD-binding/transporter-associated domain-like"/>
    <property type="match status" value="1"/>
</dbReference>
<keyword evidence="4" id="KW-0274">FAD</keyword>
<evidence type="ECO:0000256" key="1">
    <source>
        <dbReference type="ARBA" id="ARBA00001974"/>
    </source>
</evidence>
<dbReference type="InterPro" id="IPR036318">
    <property type="entry name" value="FAD-bd_PCMH-like_sf"/>
</dbReference>
<evidence type="ECO:0000256" key="4">
    <source>
        <dbReference type="ARBA" id="ARBA00022827"/>
    </source>
</evidence>
<keyword evidence="3" id="KW-0285">Flavoprotein</keyword>
<sequence>SAHGLAALHGSAGDVAVAGYVLGGGLSFYGRAHGPASSHVRAVELVTADGTIVRASDDEHPDLFWALRGGGGGNFGVVVAVEIDLIPVRDVVAGMLLWDLARAGDVTRAWARWTAAVPESATTSLRFMRFPPAPELPPFLSGRNLVVIDGAILEDDGRAAELLAPLRALDPEIDTFARIPAAGLVDVHMDPPGPVPGVSDHAMLGELPDAAIDALLAAAGPGVEIPLMVAELRHLGGALARPGDGALARLDGAYALFALSPAPTPEMAAIGTTVTSEVVAALAPWANGTAFLNFAERGIDVSTAFDAAAWARLVAVRRAVDPDGVFAAAHPIGERR</sequence>
<comment type="similarity">
    <text evidence="2">Belongs to the oxygen-dependent FAD-linked oxidoreductase family.</text>
</comment>
<dbReference type="GO" id="GO:0071949">
    <property type="term" value="F:FAD binding"/>
    <property type="evidence" value="ECO:0007669"/>
    <property type="project" value="InterPro"/>
</dbReference>
<dbReference type="GO" id="GO:0016491">
    <property type="term" value="F:oxidoreductase activity"/>
    <property type="evidence" value="ECO:0007669"/>
    <property type="project" value="UniProtKB-KW"/>
</dbReference>
<accession>A0A4Q2J916</accession>
<dbReference type="InterPro" id="IPR016169">
    <property type="entry name" value="FAD-bd_PCMH_sub2"/>
</dbReference>
<evidence type="ECO:0000313" key="8">
    <source>
        <dbReference type="Proteomes" id="UP000292881"/>
    </source>
</evidence>
<evidence type="ECO:0000256" key="2">
    <source>
        <dbReference type="ARBA" id="ARBA00005466"/>
    </source>
</evidence>
<gene>
    <name evidence="7" type="ORF">ESO86_15930</name>
</gene>
<evidence type="ECO:0000259" key="6">
    <source>
        <dbReference type="PROSITE" id="PS51387"/>
    </source>
</evidence>
<reference evidence="7 8" key="1">
    <citation type="submission" date="2019-01" db="EMBL/GenBank/DDBJ databases">
        <authorList>
            <person name="Li J."/>
        </authorList>
    </citation>
    <scope>NUCLEOTIDE SEQUENCE [LARGE SCALE GENOMIC DNA]</scope>
    <source>
        <strain evidence="7 8">CGMCC 4.7180</strain>
    </source>
</reference>
<dbReference type="OrthoDB" id="9775082at2"/>
<dbReference type="Proteomes" id="UP000292881">
    <property type="component" value="Unassembled WGS sequence"/>
</dbReference>
<dbReference type="EMBL" id="SDPL01000481">
    <property type="protein sequence ID" value="RXZ42409.1"/>
    <property type="molecule type" value="Genomic_DNA"/>
</dbReference>
<dbReference type="PROSITE" id="PS51387">
    <property type="entry name" value="FAD_PCMH"/>
    <property type="match status" value="1"/>
</dbReference>
<protein>
    <submittedName>
        <fullName evidence="7">FAD-binding protein</fullName>
    </submittedName>
</protein>
<proteinExistence type="inferred from homology"/>
<dbReference type="Gene3D" id="3.30.465.10">
    <property type="match status" value="1"/>
</dbReference>
<dbReference type="Gene3D" id="3.40.462.20">
    <property type="match status" value="1"/>
</dbReference>
<dbReference type="RefSeq" id="WP_129235831.1">
    <property type="nucleotide sequence ID" value="NZ_SDPL01000481.1"/>
</dbReference>
<keyword evidence="5" id="KW-0560">Oxidoreductase</keyword>
<dbReference type="InterPro" id="IPR016166">
    <property type="entry name" value="FAD-bd_PCMH"/>
</dbReference>